<evidence type="ECO:0000256" key="1">
    <source>
        <dbReference type="SAM" id="Phobius"/>
    </source>
</evidence>
<dbReference type="Proteomes" id="UP000694844">
    <property type="component" value="Chromosome 9"/>
</dbReference>
<accession>A0A8B8BV78</accession>
<dbReference type="KEGG" id="cvn:111113105"/>
<keyword evidence="3" id="KW-1185">Reference proteome</keyword>
<reference evidence="4" key="1">
    <citation type="submission" date="2025-08" db="UniProtKB">
        <authorList>
            <consortium name="RefSeq"/>
        </authorList>
    </citation>
    <scope>IDENTIFICATION</scope>
    <source>
        <tissue evidence="4">Whole sample</tissue>
    </source>
</reference>
<name>A0A8B8BV78_CRAVI</name>
<feature type="domain" description="EGF-like" evidence="2">
    <location>
        <begin position="15"/>
        <end position="26"/>
    </location>
</feature>
<feature type="transmembrane region" description="Helical" evidence="1">
    <location>
        <begin position="110"/>
        <end position="137"/>
    </location>
</feature>
<dbReference type="RefSeq" id="XP_022306801.1">
    <property type="nucleotide sequence ID" value="XM_022451093.1"/>
</dbReference>
<keyword evidence="1" id="KW-1133">Transmembrane helix</keyword>
<dbReference type="GeneID" id="111113105"/>
<keyword evidence="1" id="KW-0812">Transmembrane</keyword>
<proteinExistence type="predicted"/>
<dbReference type="PROSITE" id="PS00022">
    <property type="entry name" value="EGF_1"/>
    <property type="match status" value="1"/>
</dbReference>
<protein>
    <submittedName>
        <fullName evidence="4">Uncharacterized protein LOC111113105</fullName>
    </submittedName>
</protein>
<evidence type="ECO:0000313" key="3">
    <source>
        <dbReference type="Proteomes" id="UP000694844"/>
    </source>
</evidence>
<organism evidence="3 4">
    <name type="scientific">Crassostrea virginica</name>
    <name type="common">Eastern oyster</name>
    <dbReference type="NCBI Taxonomy" id="6565"/>
    <lineage>
        <taxon>Eukaryota</taxon>
        <taxon>Metazoa</taxon>
        <taxon>Spiralia</taxon>
        <taxon>Lophotrochozoa</taxon>
        <taxon>Mollusca</taxon>
        <taxon>Bivalvia</taxon>
        <taxon>Autobranchia</taxon>
        <taxon>Pteriomorphia</taxon>
        <taxon>Ostreida</taxon>
        <taxon>Ostreoidea</taxon>
        <taxon>Ostreidae</taxon>
        <taxon>Crassostrea</taxon>
    </lineage>
</organism>
<evidence type="ECO:0000313" key="4">
    <source>
        <dbReference type="RefSeq" id="XP_022306801.1"/>
    </source>
</evidence>
<evidence type="ECO:0000259" key="2">
    <source>
        <dbReference type="PROSITE" id="PS00022"/>
    </source>
</evidence>
<keyword evidence="1" id="KW-0472">Membrane</keyword>
<sequence length="155" mass="17491">MLICKGDEVAPEVSCQCPPNYEGRLCENRIENITRICDRITNVSLHHLKNCNSTSMKCVTYSKNRNNAYICQEANTPQSRYELPSCLDAENTTQGTISSDPNQNKPEKPYASWTGIFSFLILLLSALAVFVFIVCFIKDFGIQNDQETPPFITQI</sequence>
<dbReference type="InterPro" id="IPR000742">
    <property type="entry name" value="EGF"/>
</dbReference>
<dbReference type="AlphaFoldDB" id="A0A8B8BV78"/>
<gene>
    <name evidence="4" type="primary">LOC111113105</name>
</gene>